<evidence type="ECO:0000313" key="2">
    <source>
        <dbReference type="EMBL" id="ORX40359.1"/>
    </source>
</evidence>
<gene>
    <name evidence="2" type="ORF">BCR36DRAFT_375483</name>
</gene>
<evidence type="ECO:0000256" key="1">
    <source>
        <dbReference type="SAM" id="Phobius"/>
    </source>
</evidence>
<dbReference type="EMBL" id="MCFH01000099">
    <property type="protein sequence ID" value="ORX40359.1"/>
    <property type="molecule type" value="Genomic_DNA"/>
</dbReference>
<keyword evidence="1" id="KW-0472">Membrane</keyword>
<dbReference type="Proteomes" id="UP000193719">
    <property type="component" value="Unassembled WGS sequence"/>
</dbReference>
<accession>A0A1Y1UQU4</accession>
<feature type="transmembrane region" description="Helical" evidence="1">
    <location>
        <begin position="68"/>
        <end position="88"/>
    </location>
</feature>
<comment type="caution">
    <text evidence="2">The sequence shown here is derived from an EMBL/GenBank/DDBJ whole genome shotgun (WGS) entry which is preliminary data.</text>
</comment>
<reference evidence="2 3" key="1">
    <citation type="submission" date="2016-08" db="EMBL/GenBank/DDBJ databases">
        <title>Genomes of anaerobic fungi encode conserved fungal cellulosomes for biomass hydrolysis.</title>
        <authorList>
            <consortium name="DOE Joint Genome Institute"/>
            <person name="Haitjema C.H."/>
            <person name="Gilmore S.P."/>
            <person name="Henske J.K."/>
            <person name="Solomon K.V."/>
            <person name="De Groot R."/>
            <person name="Kuo A."/>
            <person name="Mondo S.J."/>
            <person name="Salamov A.A."/>
            <person name="Labutti K."/>
            <person name="Zhao Z."/>
            <person name="Chiniquy J."/>
            <person name="Barry K."/>
            <person name="Brewer H.M."/>
            <person name="Purvine S.O."/>
            <person name="Wright A.T."/>
            <person name="Boxma B."/>
            <person name="Van Alen T."/>
            <person name="Hackstein J.H."/>
            <person name="Baker S.E."/>
            <person name="Grigoriev I.V."/>
            <person name="O'Malley M.A."/>
        </authorList>
    </citation>
    <scope>NUCLEOTIDE SEQUENCE [LARGE SCALE GENOMIC DNA]</scope>
    <source>
        <strain evidence="3">finn</strain>
    </source>
</reference>
<evidence type="ECO:0000313" key="3">
    <source>
        <dbReference type="Proteomes" id="UP000193719"/>
    </source>
</evidence>
<keyword evidence="1" id="KW-1133">Transmembrane helix</keyword>
<keyword evidence="1" id="KW-0812">Transmembrane</keyword>
<dbReference type="AlphaFoldDB" id="A0A1Y1UQU4"/>
<feature type="transmembrane region" description="Helical" evidence="1">
    <location>
        <begin position="41"/>
        <end position="62"/>
    </location>
</feature>
<name>A0A1Y1UQU4_9FUNG</name>
<proteinExistence type="predicted"/>
<feature type="transmembrane region" description="Helical" evidence="1">
    <location>
        <begin position="15"/>
        <end position="34"/>
    </location>
</feature>
<reference evidence="2 3" key="2">
    <citation type="submission" date="2016-08" db="EMBL/GenBank/DDBJ databases">
        <title>Pervasive Adenine N6-methylation of Active Genes in Fungi.</title>
        <authorList>
            <consortium name="DOE Joint Genome Institute"/>
            <person name="Mondo S.J."/>
            <person name="Dannebaum R.O."/>
            <person name="Kuo R.C."/>
            <person name="Labutti K."/>
            <person name="Haridas S."/>
            <person name="Kuo A."/>
            <person name="Salamov A."/>
            <person name="Ahrendt S.R."/>
            <person name="Lipzen A."/>
            <person name="Sullivan W."/>
            <person name="Andreopoulos W.B."/>
            <person name="Clum A."/>
            <person name="Lindquist E."/>
            <person name="Daum C."/>
            <person name="Ramamoorthy G.K."/>
            <person name="Gryganskyi A."/>
            <person name="Culley D."/>
            <person name="Magnuson J.K."/>
            <person name="James T.Y."/>
            <person name="O'Malley M.A."/>
            <person name="Stajich J.E."/>
            <person name="Spatafora J.W."/>
            <person name="Visel A."/>
            <person name="Grigoriev I.V."/>
        </authorList>
    </citation>
    <scope>NUCLEOTIDE SEQUENCE [LARGE SCALE GENOMIC DNA]</scope>
    <source>
        <strain evidence="3">finn</strain>
    </source>
</reference>
<organism evidence="2 3">
    <name type="scientific">Piromyces finnis</name>
    <dbReference type="NCBI Taxonomy" id="1754191"/>
    <lineage>
        <taxon>Eukaryota</taxon>
        <taxon>Fungi</taxon>
        <taxon>Fungi incertae sedis</taxon>
        <taxon>Chytridiomycota</taxon>
        <taxon>Chytridiomycota incertae sedis</taxon>
        <taxon>Neocallimastigomycetes</taxon>
        <taxon>Neocallimastigales</taxon>
        <taxon>Neocallimastigaceae</taxon>
        <taxon>Piromyces</taxon>
    </lineage>
</organism>
<sequence>MKIDFINIKFYMKDFNLIMITISSINILYIFYIIKVQNISLLFYVQWIRLFLKLFECPLLFYWLKSFIVLHLVLNELYIKIFIFLEILKGKRIKNKRKRNCNKTSIFYFKRRNKNIKESSID</sequence>
<protein>
    <submittedName>
        <fullName evidence="2">Uncharacterized protein</fullName>
    </submittedName>
</protein>
<keyword evidence="3" id="KW-1185">Reference proteome</keyword>